<gene>
    <name evidence="1" type="ORF">BLA29_013579</name>
</gene>
<dbReference type="EMBL" id="MUJZ01062976">
    <property type="protein sequence ID" value="OTF71008.1"/>
    <property type="molecule type" value="Genomic_DNA"/>
</dbReference>
<dbReference type="AlphaFoldDB" id="A0A1Y3AT50"/>
<organism evidence="1 2">
    <name type="scientific">Euroglyphus maynei</name>
    <name type="common">Mayne's house dust mite</name>
    <dbReference type="NCBI Taxonomy" id="6958"/>
    <lineage>
        <taxon>Eukaryota</taxon>
        <taxon>Metazoa</taxon>
        <taxon>Ecdysozoa</taxon>
        <taxon>Arthropoda</taxon>
        <taxon>Chelicerata</taxon>
        <taxon>Arachnida</taxon>
        <taxon>Acari</taxon>
        <taxon>Acariformes</taxon>
        <taxon>Sarcoptiformes</taxon>
        <taxon>Astigmata</taxon>
        <taxon>Psoroptidia</taxon>
        <taxon>Analgoidea</taxon>
        <taxon>Pyroglyphidae</taxon>
        <taxon>Pyroglyphinae</taxon>
        <taxon>Euroglyphus</taxon>
    </lineage>
</organism>
<accession>A0A1Y3AT50</accession>
<dbReference type="Proteomes" id="UP000194236">
    <property type="component" value="Unassembled WGS sequence"/>
</dbReference>
<comment type="caution">
    <text evidence="1">The sequence shown here is derived from an EMBL/GenBank/DDBJ whole genome shotgun (WGS) entry which is preliminary data.</text>
</comment>
<name>A0A1Y3AT50_EURMA</name>
<sequence>MYLESITFTSLSCQSCNMPTPEKIRLVPDWITANEVDGIINDEWIPFRANWDDDDDDKRELDSSNAQPK</sequence>
<reference evidence="1 2" key="1">
    <citation type="submission" date="2017-03" db="EMBL/GenBank/DDBJ databases">
        <title>Genome Survey of Euroglyphus maynei.</title>
        <authorList>
            <person name="Arlian L.G."/>
            <person name="Morgan M.S."/>
            <person name="Rider S.D."/>
        </authorList>
    </citation>
    <scope>NUCLEOTIDE SEQUENCE [LARGE SCALE GENOMIC DNA]</scope>
    <source>
        <strain evidence="1">Arlian Lab</strain>
        <tissue evidence="1">Whole body</tissue>
    </source>
</reference>
<keyword evidence="2" id="KW-1185">Reference proteome</keyword>
<proteinExistence type="predicted"/>
<protein>
    <submittedName>
        <fullName evidence="1">Uncharacterized protein</fullName>
    </submittedName>
</protein>
<evidence type="ECO:0000313" key="2">
    <source>
        <dbReference type="Proteomes" id="UP000194236"/>
    </source>
</evidence>
<evidence type="ECO:0000313" key="1">
    <source>
        <dbReference type="EMBL" id="OTF71008.1"/>
    </source>
</evidence>